<reference evidence="1 2" key="1">
    <citation type="submission" date="2018-10" db="EMBL/GenBank/DDBJ databases">
        <title>Genomic Encyclopedia of Type Strains, Phase IV (KMG-IV): sequencing the most valuable type-strain genomes for metagenomic binning, comparative biology and taxonomic classification.</title>
        <authorList>
            <person name="Goeker M."/>
        </authorList>
    </citation>
    <scope>NUCLEOTIDE SEQUENCE [LARGE SCALE GENOMIC DNA]</scope>
    <source>
        <strain evidence="1 2">DSM 20549</strain>
    </source>
</reference>
<protein>
    <submittedName>
        <fullName evidence="1">Uncharacterized protein</fullName>
    </submittedName>
</protein>
<name>A0A497YF04_9BACL</name>
<dbReference type="EMBL" id="RCCP01000002">
    <property type="protein sequence ID" value="RLJ86895.1"/>
    <property type="molecule type" value="Genomic_DNA"/>
</dbReference>
<keyword evidence="2" id="KW-1185">Reference proteome</keyword>
<evidence type="ECO:0000313" key="2">
    <source>
        <dbReference type="Proteomes" id="UP000280791"/>
    </source>
</evidence>
<dbReference type="AlphaFoldDB" id="A0A497YF04"/>
<evidence type="ECO:0000313" key="1">
    <source>
        <dbReference type="EMBL" id="RLJ86895.1"/>
    </source>
</evidence>
<dbReference type="RefSeq" id="WP_158290782.1">
    <property type="nucleotide sequence ID" value="NZ_QBEW01000009.1"/>
</dbReference>
<dbReference type="Proteomes" id="UP000280791">
    <property type="component" value="Unassembled WGS sequence"/>
</dbReference>
<organism evidence="1 2">
    <name type="scientific">Planococcus citreus</name>
    <dbReference type="NCBI Taxonomy" id="1373"/>
    <lineage>
        <taxon>Bacteria</taxon>
        <taxon>Bacillati</taxon>
        <taxon>Bacillota</taxon>
        <taxon>Bacilli</taxon>
        <taxon>Bacillales</taxon>
        <taxon>Caryophanaceae</taxon>
        <taxon>Planococcus</taxon>
    </lineage>
</organism>
<accession>A0A497YF04</accession>
<sequence length="53" mass="6170">MNRQSNQMKHLKRMFDESYEACRKTNDAIVYELRKQGVNASLCKKPAILQPSV</sequence>
<gene>
    <name evidence="1" type="ORF">DFR62_1691</name>
</gene>
<comment type="caution">
    <text evidence="1">The sequence shown here is derived from an EMBL/GenBank/DDBJ whole genome shotgun (WGS) entry which is preliminary data.</text>
</comment>
<proteinExistence type="predicted"/>